<dbReference type="InterPro" id="IPR050109">
    <property type="entry name" value="HTH-type_TetR-like_transc_reg"/>
</dbReference>
<keyword evidence="1 2" id="KW-0238">DNA-binding</keyword>
<proteinExistence type="predicted"/>
<dbReference type="InterPro" id="IPR001647">
    <property type="entry name" value="HTH_TetR"/>
</dbReference>
<sequence>MPNPANVRTEPVQQRSAERINVLLDAAAVLLDEVGIDALTTSDVSKRAQSSVGVIYRYFPNIQSLLRGLASRNFDKYRAGLSATLNKRATNALDALNVAIDVYIELCRTEPGFRVLSFGNIIDRRFNVDRKSNNTALAEILTDLLVTTYEVPASDALAFDIEVTVEIADSLLERAFLYDPRGEEPFIDKLREFIAQLLAPHTKEAATA</sequence>
<feature type="DNA-binding region" description="H-T-H motif" evidence="2">
    <location>
        <begin position="40"/>
        <end position="59"/>
    </location>
</feature>
<protein>
    <submittedName>
        <fullName evidence="4">TetR family transcriptional regulator</fullName>
    </submittedName>
</protein>
<evidence type="ECO:0000313" key="5">
    <source>
        <dbReference type="Proteomes" id="UP000231742"/>
    </source>
</evidence>
<dbReference type="EMBL" id="PGFH01000001">
    <property type="protein sequence ID" value="PJJ81955.1"/>
    <property type="molecule type" value="Genomic_DNA"/>
</dbReference>
<dbReference type="Gene3D" id="1.10.357.10">
    <property type="entry name" value="Tetracycline Repressor, domain 2"/>
    <property type="match status" value="1"/>
</dbReference>
<evidence type="ECO:0000256" key="2">
    <source>
        <dbReference type="PROSITE-ProRule" id="PRU00335"/>
    </source>
</evidence>
<dbReference type="OrthoDB" id="9816320at2"/>
<dbReference type="PANTHER" id="PTHR30055:SF226">
    <property type="entry name" value="HTH-TYPE TRANSCRIPTIONAL REGULATOR PKSA"/>
    <property type="match status" value="1"/>
</dbReference>
<dbReference type="SUPFAM" id="SSF46689">
    <property type="entry name" value="Homeodomain-like"/>
    <property type="match status" value="1"/>
</dbReference>
<organism evidence="4 5">
    <name type="scientific">Salinibacterium amurskyense</name>
    <dbReference type="NCBI Taxonomy" id="205941"/>
    <lineage>
        <taxon>Bacteria</taxon>
        <taxon>Bacillati</taxon>
        <taxon>Actinomycetota</taxon>
        <taxon>Actinomycetes</taxon>
        <taxon>Micrococcales</taxon>
        <taxon>Microbacteriaceae</taxon>
        <taxon>Salinibacterium</taxon>
    </lineage>
</organism>
<dbReference type="Pfam" id="PF00440">
    <property type="entry name" value="TetR_N"/>
    <property type="match status" value="1"/>
</dbReference>
<dbReference type="PRINTS" id="PR00455">
    <property type="entry name" value="HTHTETR"/>
</dbReference>
<accession>A0A2M9D8A1</accession>
<comment type="caution">
    <text evidence="4">The sequence shown here is derived from an EMBL/GenBank/DDBJ whole genome shotgun (WGS) entry which is preliminary data.</text>
</comment>
<keyword evidence="5" id="KW-1185">Reference proteome</keyword>
<dbReference type="RefSeq" id="WP_100388595.1">
    <property type="nucleotide sequence ID" value="NZ_BMZU01000001.1"/>
</dbReference>
<evidence type="ECO:0000256" key="1">
    <source>
        <dbReference type="ARBA" id="ARBA00023125"/>
    </source>
</evidence>
<gene>
    <name evidence="4" type="ORF">CLV85_1140</name>
</gene>
<dbReference type="InterPro" id="IPR009057">
    <property type="entry name" value="Homeodomain-like_sf"/>
</dbReference>
<reference evidence="4 5" key="1">
    <citation type="submission" date="2017-11" db="EMBL/GenBank/DDBJ databases">
        <title>Genomic Encyclopedia of Archaeal and Bacterial Type Strains, Phase II (KMG-II): From Individual Species to Whole Genera.</title>
        <authorList>
            <person name="Goeker M."/>
        </authorList>
    </citation>
    <scope>NUCLEOTIDE SEQUENCE [LARGE SCALE GENOMIC DNA]</scope>
    <source>
        <strain evidence="4 5">DSM 16400</strain>
    </source>
</reference>
<name>A0A2M9D8A1_9MICO</name>
<dbReference type="InterPro" id="IPR041674">
    <property type="entry name" value="TetR_C_22"/>
</dbReference>
<dbReference type="Pfam" id="PF17928">
    <property type="entry name" value="TetR_C_22"/>
    <property type="match status" value="1"/>
</dbReference>
<dbReference type="GO" id="GO:0000976">
    <property type="term" value="F:transcription cis-regulatory region binding"/>
    <property type="evidence" value="ECO:0007669"/>
    <property type="project" value="TreeGrafter"/>
</dbReference>
<dbReference type="PANTHER" id="PTHR30055">
    <property type="entry name" value="HTH-TYPE TRANSCRIPTIONAL REGULATOR RUTR"/>
    <property type="match status" value="1"/>
</dbReference>
<dbReference type="AlphaFoldDB" id="A0A2M9D8A1"/>
<feature type="domain" description="HTH tetR-type" evidence="3">
    <location>
        <begin position="17"/>
        <end position="77"/>
    </location>
</feature>
<dbReference type="PROSITE" id="PS50977">
    <property type="entry name" value="HTH_TETR_2"/>
    <property type="match status" value="1"/>
</dbReference>
<evidence type="ECO:0000259" key="3">
    <source>
        <dbReference type="PROSITE" id="PS50977"/>
    </source>
</evidence>
<dbReference type="Proteomes" id="UP000231742">
    <property type="component" value="Unassembled WGS sequence"/>
</dbReference>
<evidence type="ECO:0000313" key="4">
    <source>
        <dbReference type="EMBL" id="PJJ81955.1"/>
    </source>
</evidence>
<dbReference type="GO" id="GO:0003700">
    <property type="term" value="F:DNA-binding transcription factor activity"/>
    <property type="evidence" value="ECO:0007669"/>
    <property type="project" value="TreeGrafter"/>
</dbReference>